<sequence>MIAADKLAKEFLDVHETADVLGVSKETLRFWRYTNKHAKEIPALKHVSRRIYYRTQDVVAFSKIMYCPSGC</sequence>
<name>A0ABZ2JM12_9PSED</name>
<evidence type="ECO:0000313" key="2">
    <source>
        <dbReference type="EMBL" id="WWY22954.1"/>
    </source>
</evidence>
<protein>
    <submittedName>
        <fullName evidence="2">Helix-turn-helix domain-containing protein</fullName>
    </submittedName>
</protein>
<feature type="domain" description="Helix-turn-helix" evidence="1">
    <location>
        <begin position="11"/>
        <end position="61"/>
    </location>
</feature>
<dbReference type="GeneID" id="92660118"/>
<gene>
    <name evidence="2" type="ORF">V9385_10270</name>
</gene>
<dbReference type="RefSeq" id="WP_080671134.1">
    <property type="nucleotide sequence ID" value="NZ_CP091311.1"/>
</dbReference>
<dbReference type="EMBL" id="CP146691">
    <property type="protein sequence ID" value="WWY22954.1"/>
    <property type="molecule type" value="Genomic_DNA"/>
</dbReference>
<reference evidence="2 3" key="1">
    <citation type="submission" date="2024-03" db="EMBL/GenBank/DDBJ databases">
        <title>Pseudomonas juntendi.</title>
        <authorList>
            <person name="Liu Y."/>
        </authorList>
    </citation>
    <scope>NUCLEOTIDE SEQUENCE [LARGE SCALE GENOMIC DNA]</scope>
    <source>
        <strain evidence="2 3">L4046hy</strain>
    </source>
</reference>
<dbReference type="InterPro" id="IPR009061">
    <property type="entry name" value="DNA-bd_dom_put_sf"/>
</dbReference>
<dbReference type="SUPFAM" id="SSF46955">
    <property type="entry name" value="Putative DNA-binding domain"/>
    <property type="match status" value="1"/>
</dbReference>
<dbReference type="Proteomes" id="UP001375228">
    <property type="component" value="Chromosome"/>
</dbReference>
<dbReference type="Pfam" id="PF12728">
    <property type="entry name" value="HTH_17"/>
    <property type="match status" value="1"/>
</dbReference>
<accession>A0ABZ2JM12</accession>
<proteinExistence type="predicted"/>
<evidence type="ECO:0000259" key="1">
    <source>
        <dbReference type="Pfam" id="PF12728"/>
    </source>
</evidence>
<evidence type="ECO:0000313" key="3">
    <source>
        <dbReference type="Proteomes" id="UP001375228"/>
    </source>
</evidence>
<dbReference type="InterPro" id="IPR041657">
    <property type="entry name" value="HTH_17"/>
</dbReference>
<organism evidence="2 3">
    <name type="scientific">Pseudomonas juntendi</name>
    <dbReference type="NCBI Taxonomy" id="2666183"/>
    <lineage>
        <taxon>Bacteria</taxon>
        <taxon>Pseudomonadati</taxon>
        <taxon>Pseudomonadota</taxon>
        <taxon>Gammaproteobacteria</taxon>
        <taxon>Pseudomonadales</taxon>
        <taxon>Pseudomonadaceae</taxon>
        <taxon>Pseudomonas</taxon>
    </lineage>
</organism>
<keyword evidence="3" id="KW-1185">Reference proteome</keyword>